<accession>A0ABP9KIR4</accession>
<dbReference type="RefSeq" id="WP_345668827.1">
    <property type="nucleotide sequence ID" value="NZ_BAABKC010000044.1"/>
</dbReference>
<comment type="caution">
    <text evidence="1">The sequence shown here is derived from an EMBL/GenBank/DDBJ whole genome shotgun (WGS) entry which is preliminary data.</text>
</comment>
<keyword evidence="2" id="KW-1185">Reference proteome</keyword>
<reference evidence="2" key="1">
    <citation type="journal article" date="2019" name="Int. J. Syst. Evol. Microbiol.">
        <title>The Global Catalogue of Microorganisms (GCM) 10K type strain sequencing project: providing services to taxonomists for standard genome sequencing and annotation.</title>
        <authorList>
            <consortium name="The Broad Institute Genomics Platform"/>
            <consortium name="The Broad Institute Genome Sequencing Center for Infectious Disease"/>
            <person name="Wu L."/>
            <person name="Ma J."/>
        </authorList>
    </citation>
    <scope>NUCLEOTIDE SEQUENCE [LARGE SCALE GENOMIC DNA]</scope>
    <source>
        <strain evidence="2">JCM 18410</strain>
    </source>
</reference>
<sequence>MGNLWIGPPGAMTEIDQAAKSFDRSADLGVTEFKSLGGRVTVTRYPNPVRRMKLSWDLLAPAHARVLDRLARRVDGPGPLYVVDPAAGNVLGATQAGGLGVAGSTTVTGLAQWVRTSATGTLAESTAQPGAFVFTAADATSVVAWRCTGTTGNFPVAPGLQVSFRVPAAFAALATVSAGFDFKKADGSYLSSVTAAGPLVGATVPAGAAYLTPVAKPGAAGGPYSLAGACLAYGAVAEAGVPGDGLPPMSVTGYSDSPGRPLPYRSISIDLVEVSGAAG</sequence>
<dbReference type="EMBL" id="BAABKC010000044">
    <property type="protein sequence ID" value="GAA5057237.1"/>
    <property type="molecule type" value="Genomic_DNA"/>
</dbReference>
<proteinExistence type="predicted"/>
<protein>
    <recommendedName>
        <fullName evidence="3">Phage tail protein</fullName>
    </recommendedName>
</protein>
<evidence type="ECO:0000313" key="1">
    <source>
        <dbReference type="EMBL" id="GAA5057237.1"/>
    </source>
</evidence>
<evidence type="ECO:0000313" key="2">
    <source>
        <dbReference type="Proteomes" id="UP001500124"/>
    </source>
</evidence>
<name>A0ABP9KIR4_9ACTN</name>
<organism evidence="1 2">
    <name type="scientific">Streptomyces similanensis</name>
    <dbReference type="NCBI Taxonomy" id="1274988"/>
    <lineage>
        <taxon>Bacteria</taxon>
        <taxon>Bacillati</taxon>
        <taxon>Actinomycetota</taxon>
        <taxon>Actinomycetes</taxon>
        <taxon>Kitasatosporales</taxon>
        <taxon>Streptomycetaceae</taxon>
        <taxon>Streptomyces</taxon>
    </lineage>
</organism>
<dbReference type="Proteomes" id="UP001500124">
    <property type="component" value="Unassembled WGS sequence"/>
</dbReference>
<gene>
    <name evidence="1" type="ORF">GCM10023336_30860</name>
</gene>
<evidence type="ECO:0008006" key="3">
    <source>
        <dbReference type="Google" id="ProtNLM"/>
    </source>
</evidence>